<dbReference type="AlphaFoldDB" id="A0A1C3HF81"/>
<dbReference type="Gene3D" id="3.40.50.2000">
    <property type="entry name" value="Glycogen Phosphorylase B"/>
    <property type="match status" value="2"/>
</dbReference>
<organism evidence="3">
    <name type="scientific">Serratia marcescens</name>
    <dbReference type="NCBI Taxonomy" id="615"/>
    <lineage>
        <taxon>Bacteria</taxon>
        <taxon>Pseudomonadati</taxon>
        <taxon>Pseudomonadota</taxon>
        <taxon>Gammaproteobacteria</taxon>
        <taxon>Enterobacterales</taxon>
        <taxon>Yersiniaceae</taxon>
        <taxon>Serratia</taxon>
    </lineage>
</organism>
<dbReference type="CDD" id="cd03820">
    <property type="entry name" value="GT4_AmsD-like"/>
    <property type="match status" value="1"/>
</dbReference>
<feature type="domain" description="Glycosyl transferase family 1" evidence="1">
    <location>
        <begin position="177"/>
        <end position="330"/>
    </location>
</feature>
<evidence type="ECO:0000259" key="2">
    <source>
        <dbReference type="Pfam" id="PF13439"/>
    </source>
</evidence>
<reference evidence="3" key="1">
    <citation type="submission" date="2016-05" db="EMBL/GenBank/DDBJ databases">
        <authorList>
            <person name="Cock P.J.A."/>
            <person name="Cock P.J.A."/>
        </authorList>
    </citation>
    <scope>NUCLEOTIDE SEQUENCE</scope>
    <source>
        <strain evidence="3">PWN146_assembly</strain>
    </source>
</reference>
<evidence type="ECO:0000313" key="3">
    <source>
        <dbReference type="EMBL" id="SAY43678.1"/>
    </source>
</evidence>
<dbReference type="SUPFAM" id="SSF53756">
    <property type="entry name" value="UDP-Glycosyltransferase/glycogen phosphorylase"/>
    <property type="match status" value="1"/>
</dbReference>
<protein>
    <submittedName>
        <fullName evidence="3">GalNAc-alpha-(1-&gt;4)-GalNAc-alpha-(1-&gt;3)-diNAcBac-PP-undecaprenol alpha-1,4-N-acetyl-D-galactosaminyltransferase</fullName>
        <ecNumber evidence="3">2.4.1.292</ecNumber>
    </submittedName>
</protein>
<dbReference type="PANTHER" id="PTHR12526:SF630">
    <property type="entry name" value="GLYCOSYLTRANSFERASE"/>
    <property type="match status" value="1"/>
</dbReference>
<dbReference type="InterPro" id="IPR001296">
    <property type="entry name" value="Glyco_trans_1"/>
</dbReference>
<dbReference type="GO" id="GO:1901135">
    <property type="term" value="P:carbohydrate derivative metabolic process"/>
    <property type="evidence" value="ECO:0007669"/>
    <property type="project" value="UniProtKB-ARBA"/>
</dbReference>
<dbReference type="Pfam" id="PF00534">
    <property type="entry name" value="Glycos_transf_1"/>
    <property type="match status" value="1"/>
</dbReference>
<keyword evidence="3" id="KW-0328">Glycosyltransferase</keyword>
<sequence length="351" mass="39287">MQPRKVIIVIENIAGKGGTERVASGLANALARLPGYEVALFSLFGERSFFPLANDVRLRCCGGDSLFWPWRLALALRRERADVIITVSMGKLSVVMTPFLRLFCARSRLLLSEHVSFHQYSRVFKWLKLLVYRLGDRVIFLTRQDSDAIARWVGAGKCRVIENVSPFGTQAPTPTLQKKVALAVGRLSNQKGFDRLIALWRGVAAQVPDWRLLIIGDGPERDALRRQIEDAGLERQVSLLPATADVAAYYRQASLYLMTSRYEGLPMVLIEAMSFGLPLVAYDCKTGPAELIDDGVNGYLVPDDDAAAFSEGVIKLMLDPGLREHFSLAALEKSRRFSPERIYPEWQQLTE</sequence>
<feature type="domain" description="Glycosyltransferase subfamily 4-like N-terminal" evidence="2">
    <location>
        <begin position="17"/>
        <end position="163"/>
    </location>
</feature>
<evidence type="ECO:0000259" key="1">
    <source>
        <dbReference type="Pfam" id="PF00534"/>
    </source>
</evidence>
<dbReference type="PANTHER" id="PTHR12526">
    <property type="entry name" value="GLYCOSYLTRANSFERASE"/>
    <property type="match status" value="1"/>
</dbReference>
<accession>A0A1C3HF81</accession>
<proteinExistence type="predicted"/>
<keyword evidence="3" id="KW-0808">Transferase</keyword>
<dbReference type="GO" id="GO:0016757">
    <property type="term" value="F:glycosyltransferase activity"/>
    <property type="evidence" value="ECO:0007669"/>
    <property type="project" value="UniProtKB-KW"/>
</dbReference>
<dbReference type="EMBL" id="LT575490">
    <property type="protein sequence ID" value="SAY43678.1"/>
    <property type="molecule type" value="Genomic_DNA"/>
</dbReference>
<dbReference type="Pfam" id="PF13439">
    <property type="entry name" value="Glyco_transf_4"/>
    <property type="match status" value="1"/>
</dbReference>
<dbReference type="InterPro" id="IPR028098">
    <property type="entry name" value="Glyco_trans_4-like_N"/>
</dbReference>
<name>A0A1C3HF81_SERMA</name>
<dbReference type="EC" id="2.4.1.292" evidence="3"/>
<gene>
    <name evidence="3" type="primary">pglH</name>
    <name evidence="3" type="ORF">PWN146_02371</name>
</gene>